<dbReference type="Gene3D" id="1.25.40.10">
    <property type="entry name" value="Tetratricopeptide repeat domain"/>
    <property type="match status" value="1"/>
</dbReference>
<keyword evidence="1" id="KW-0677">Repeat</keyword>
<comment type="caution">
    <text evidence="4">The sequence shown here is derived from an EMBL/GenBank/DDBJ whole genome shotgun (WGS) entry which is preliminary data.</text>
</comment>
<evidence type="ECO:0000256" key="3">
    <source>
        <dbReference type="PROSITE-ProRule" id="PRU00339"/>
    </source>
</evidence>
<accession>A0A2R5GY10</accession>
<dbReference type="SUPFAM" id="SSF48452">
    <property type="entry name" value="TPR-like"/>
    <property type="match status" value="1"/>
</dbReference>
<keyword evidence="5" id="KW-1185">Reference proteome</keyword>
<dbReference type="InterPro" id="IPR011990">
    <property type="entry name" value="TPR-like_helical_dom_sf"/>
</dbReference>
<feature type="non-terminal residue" evidence="4">
    <location>
        <position position="1"/>
    </location>
</feature>
<feature type="repeat" description="TPR" evidence="3">
    <location>
        <begin position="10"/>
        <end position="43"/>
    </location>
</feature>
<evidence type="ECO:0000313" key="5">
    <source>
        <dbReference type="Proteomes" id="UP000241890"/>
    </source>
</evidence>
<proteinExistence type="predicted"/>
<name>A0A2R5GY10_9STRA</name>
<evidence type="ECO:0000256" key="2">
    <source>
        <dbReference type="ARBA" id="ARBA00022803"/>
    </source>
</evidence>
<evidence type="ECO:0000313" key="4">
    <source>
        <dbReference type="EMBL" id="GBG35209.1"/>
    </source>
</evidence>
<dbReference type="Pfam" id="PF13374">
    <property type="entry name" value="TPR_10"/>
    <property type="match status" value="1"/>
</dbReference>
<dbReference type="PROSITE" id="PS50005">
    <property type="entry name" value="TPR"/>
    <property type="match status" value="1"/>
</dbReference>
<dbReference type="AlphaFoldDB" id="A0A2R5GY10"/>
<dbReference type="InParanoid" id="A0A2R5GY10"/>
<keyword evidence="2 3" id="KW-0802">TPR repeat</keyword>
<dbReference type="PROSITE" id="PS50293">
    <property type="entry name" value="TPR_REGION"/>
    <property type="match status" value="1"/>
</dbReference>
<dbReference type="EMBL" id="BEYU01000425">
    <property type="protein sequence ID" value="GBG35209.1"/>
    <property type="molecule type" value="Genomic_DNA"/>
</dbReference>
<dbReference type="SMART" id="SM00028">
    <property type="entry name" value="TPR"/>
    <property type="match status" value="1"/>
</dbReference>
<dbReference type="PANTHER" id="PTHR45641:SF19">
    <property type="entry name" value="NEPHROCYSTIN-3"/>
    <property type="match status" value="1"/>
</dbReference>
<protein>
    <submittedName>
        <fullName evidence="4">Kinesin light chain</fullName>
    </submittedName>
</protein>
<reference evidence="4 5" key="1">
    <citation type="submission" date="2017-12" db="EMBL/GenBank/DDBJ databases">
        <title>Sequencing, de novo assembly and annotation of complete genome of a new Thraustochytrid species, strain FCC1311.</title>
        <authorList>
            <person name="Sedici K."/>
            <person name="Godart F."/>
            <person name="Aiese Cigliano R."/>
            <person name="Sanseverino W."/>
            <person name="Barakat M."/>
            <person name="Ortet P."/>
            <person name="Marechal E."/>
            <person name="Cagnac O."/>
            <person name="Amato A."/>
        </authorList>
    </citation>
    <scope>NUCLEOTIDE SEQUENCE [LARGE SCALE GENOMIC DNA]</scope>
</reference>
<organism evidence="4 5">
    <name type="scientific">Hondaea fermentalgiana</name>
    <dbReference type="NCBI Taxonomy" id="2315210"/>
    <lineage>
        <taxon>Eukaryota</taxon>
        <taxon>Sar</taxon>
        <taxon>Stramenopiles</taxon>
        <taxon>Bigyra</taxon>
        <taxon>Labyrinthulomycetes</taxon>
        <taxon>Thraustochytrida</taxon>
        <taxon>Thraustochytriidae</taxon>
        <taxon>Hondaea</taxon>
    </lineage>
</organism>
<dbReference type="Proteomes" id="UP000241890">
    <property type="component" value="Unassembled WGS sequence"/>
</dbReference>
<dbReference type="InterPro" id="IPR019734">
    <property type="entry name" value="TPR_rpt"/>
</dbReference>
<gene>
    <name evidence="4" type="ORF">FCC1311_114322</name>
</gene>
<dbReference type="PANTHER" id="PTHR45641">
    <property type="entry name" value="TETRATRICOPEPTIDE REPEAT PROTEIN (AFU_ORTHOLOGUE AFUA_6G03870)"/>
    <property type="match status" value="1"/>
</dbReference>
<evidence type="ECO:0000256" key="1">
    <source>
        <dbReference type="ARBA" id="ARBA00022737"/>
    </source>
</evidence>
<sequence length="65" mass="7418">SLGDRHPSVATTLNNIAFVYRAQGRYEEALAYYEEALSIRKESLGNRHPFVVIVLNNIRVLRALM</sequence>